<dbReference type="Proteomes" id="UP001151760">
    <property type="component" value="Unassembled WGS sequence"/>
</dbReference>
<dbReference type="PANTHER" id="PTHR33223:SF11">
    <property type="entry name" value="ELEMENT PROTEIN, PUTATIVE-RELATED"/>
    <property type="match status" value="1"/>
</dbReference>
<dbReference type="InterPro" id="IPR005162">
    <property type="entry name" value="Retrotrans_gag_dom"/>
</dbReference>
<dbReference type="EMBL" id="BQNB010017200">
    <property type="protein sequence ID" value="GJT60450.1"/>
    <property type="molecule type" value="Genomic_DNA"/>
</dbReference>
<keyword evidence="3" id="KW-1185">Reference proteome</keyword>
<comment type="caution">
    <text evidence="2">The sequence shown here is derived from an EMBL/GenBank/DDBJ whole genome shotgun (WGS) entry which is preliminary data.</text>
</comment>
<name>A0ABQ5FBY5_9ASTR</name>
<sequence length="450" mass="51245">MAETMEQYMSKTRADYGSGVARPKIEDKDNFKLKGQFLKELRTNTFSGSDHEDANEHIEKVLEIIDLFHIPNITTDKVMLRAFPMSLTGASIRWLRNEPTCSITTWDGLKTKFLNKYCPPAKKMEEINNFQQEPDENLYQAWEQFKELLMKYPQHYLTEIQEAILFYNGLGIPTRQILDSRGAIPSKTTTDVKVAIQEMAEYSQKWHNGKSRSRSTETSNGLAAIQAQLNNLGREIKKVNEKEKLTTCNLVDLFQGGGYRAAALGFYQRNNANPSYQERRQSMEDILRKFMSESTKRYEENSNLIKEFLASTDAAIRNQGASIKTLEIQIGQMSKSISTTIEADSCPIRRIGSSQYAVSTGQNHTLMYETRQTTIPFPSRLNGYYYEEKKGSYGPQFSKAYPEAPHINSSIPRKEKDPKSFTLPCFINNVCFNNALVDLGASVRASLDLP</sequence>
<dbReference type="PANTHER" id="PTHR33223">
    <property type="entry name" value="CCHC-TYPE DOMAIN-CONTAINING PROTEIN"/>
    <property type="match status" value="1"/>
</dbReference>
<evidence type="ECO:0000313" key="3">
    <source>
        <dbReference type="Proteomes" id="UP001151760"/>
    </source>
</evidence>
<evidence type="ECO:0000313" key="2">
    <source>
        <dbReference type="EMBL" id="GJT60450.1"/>
    </source>
</evidence>
<gene>
    <name evidence="2" type="ORF">Tco_1003983</name>
</gene>
<feature type="domain" description="Retrotransposon gag" evidence="1">
    <location>
        <begin position="82"/>
        <end position="170"/>
    </location>
</feature>
<evidence type="ECO:0000259" key="1">
    <source>
        <dbReference type="Pfam" id="PF03732"/>
    </source>
</evidence>
<protein>
    <recommendedName>
        <fullName evidence="1">Retrotransposon gag domain-containing protein</fullName>
    </recommendedName>
</protein>
<reference evidence="2" key="1">
    <citation type="journal article" date="2022" name="Int. J. Mol. Sci.">
        <title>Draft Genome of Tanacetum Coccineum: Genomic Comparison of Closely Related Tanacetum-Family Plants.</title>
        <authorList>
            <person name="Yamashiro T."/>
            <person name="Shiraishi A."/>
            <person name="Nakayama K."/>
            <person name="Satake H."/>
        </authorList>
    </citation>
    <scope>NUCLEOTIDE SEQUENCE</scope>
</reference>
<organism evidence="2 3">
    <name type="scientific">Tanacetum coccineum</name>
    <dbReference type="NCBI Taxonomy" id="301880"/>
    <lineage>
        <taxon>Eukaryota</taxon>
        <taxon>Viridiplantae</taxon>
        <taxon>Streptophyta</taxon>
        <taxon>Embryophyta</taxon>
        <taxon>Tracheophyta</taxon>
        <taxon>Spermatophyta</taxon>
        <taxon>Magnoliopsida</taxon>
        <taxon>eudicotyledons</taxon>
        <taxon>Gunneridae</taxon>
        <taxon>Pentapetalae</taxon>
        <taxon>asterids</taxon>
        <taxon>campanulids</taxon>
        <taxon>Asterales</taxon>
        <taxon>Asteraceae</taxon>
        <taxon>Asteroideae</taxon>
        <taxon>Anthemideae</taxon>
        <taxon>Anthemidinae</taxon>
        <taxon>Tanacetum</taxon>
    </lineage>
</organism>
<dbReference type="Pfam" id="PF03732">
    <property type="entry name" value="Retrotrans_gag"/>
    <property type="match status" value="1"/>
</dbReference>
<reference evidence="2" key="2">
    <citation type="submission" date="2022-01" db="EMBL/GenBank/DDBJ databases">
        <authorList>
            <person name="Yamashiro T."/>
            <person name="Shiraishi A."/>
            <person name="Satake H."/>
            <person name="Nakayama K."/>
        </authorList>
    </citation>
    <scope>NUCLEOTIDE SEQUENCE</scope>
</reference>
<accession>A0ABQ5FBY5</accession>
<proteinExistence type="predicted"/>